<comment type="caution">
    <text evidence="2">The sequence shown here is derived from an EMBL/GenBank/DDBJ whole genome shotgun (WGS) entry which is preliminary data.</text>
</comment>
<feature type="signal peptide" evidence="1">
    <location>
        <begin position="1"/>
        <end position="26"/>
    </location>
</feature>
<dbReference type="Proteomes" id="UP001162881">
    <property type="component" value="Unassembled WGS sequence"/>
</dbReference>
<reference evidence="2" key="1">
    <citation type="submission" date="2022-03" db="EMBL/GenBank/DDBJ databases">
        <title>Identification of a novel bacterium isolated from mangrove sediments.</title>
        <authorList>
            <person name="Pan X."/>
        </authorList>
    </citation>
    <scope>NUCLEOTIDE SEQUENCE</scope>
    <source>
        <strain evidence="2">B1949</strain>
    </source>
</reference>
<keyword evidence="1" id="KW-0732">Signal</keyword>
<evidence type="ECO:0000256" key="1">
    <source>
        <dbReference type="SAM" id="SignalP"/>
    </source>
</evidence>
<dbReference type="EMBL" id="JALHLF010000030">
    <property type="protein sequence ID" value="MCJ2182931.1"/>
    <property type="molecule type" value="Genomic_DNA"/>
</dbReference>
<name>A0ABT0BCZ1_9SPHN</name>
<dbReference type="RefSeq" id="WP_244019760.1">
    <property type="nucleotide sequence ID" value="NZ_JALHLF010000030.1"/>
</dbReference>
<protein>
    <submittedName>
        <fullName evidence="2">Uncharacterized protein</fullName>
    </submittedName>
</protein>
<evidence type="ECO:0000313" key="3">
    <source>
        <dbReference type="Proteomes" id="UP001162881"/>
    </source>
</evidence>
<accession>A0ABT0BCZ1</accession>
<feature type="chain" id="PRO_5045169421" evidence="1">
    <location>
        <begin position="27"/>
        <end position="129"/>
    </location>
</feature>
<organism evidence="2 3">
    <name type="scientific">Novosphingobium organovorum</name>
    <dbReference type="NCBI Taxonomy" id="2930092"/>
    <lineage>
        <taxon>Bacteria</taxon>
        <taxon>Pseudomonadati</taxon>
        <taxon>Pseudomonadota</taxon>
        <taxon>Alphaproteobacteria</taxon>
        <taxon>Sphingomonadales</taxon>
        <taxon>Sphingomonadaceae</taxon>
        <taxon>Novosphingobium</taxon>
    </lineage>
</organism>
<proteinExistence type="predicted"/>
<evidence type="ECO:0000313" key="2">
    <source>
        <dbReference type="EMBL" id="MCJ2182931.1"/>
    </source>
</evidence>
<keyword evidence="3" id="KW-1185">Reference proteome</keyword>
<sequence length="129" mass="13298">MAKHTLAAAVALAGLSLIALPASVQAHGVTKPQHGGVVQMNGETLFELVREPGGTSLYLIDEDEPVAASSMSAKLDISNHGKKSEVPLTPGKGNQFFKKGLTIAAGSSVAVQVVDKASGVRYGTTFLIK</sequence>
<gene>
    <name evidence="2" type="ORF">MTR62_09535</name>
</gene>